<accession>A0A0N0C2T5</accession>
<organism evidence="9 10">
    <name type="scientific">Paenibacillus xylanivorans</name>
    <dbReference type="NCBI Taxonomy" id="1705561"/>
    <lineage>
        <taxon>Bacteria</taxon>
        <taxon>Bacillati</taxon>
        <taxon>Bacillota</taxon>
        <taxon>Bacilli</taxon>
        <taxon>Bacillales</taxon>
        <taxon>Paenibacillaceae</taxon>
        <taxon>Paenibacillus</taxon>
    </lineage>
</organism>
<sequence>MNSRAILINIIVILVILGAGAAGIYYYNQSTSYVKTDNALVTGQPISVASAVGGELRSWKGKVGTTFNAGDTVATVTAAGKSTSVTMPVDGTIVQQTAVENSLVSAGTPLARAYDFNNLYVTANVDETAIDKIKAGQIVDVYVDAFPDTTLTGKVDQIGLATASSFSLLPSSNTNANYTKVTQVIPIIITIEGYKGLGVVPGMSATVRVHI</sequence>
<dbReference type="Gene3D" id="2.40.30.170">
    <property type="match status" value="1"/>
</dbReference>
<protein>
    <submittedName>
        <fullName evidence="9">Multidrug transporter</fullName>
    </submittedName>
</protein>
<keyword evidence="10" id="KW-1185">Reference proteome</keyword>
<evidence type="ECO:0000256" key="3">
    <source>
        <dbReference type="ARBA" id="ARBA00022692"/>
    </source>
</evidence>
<evidence type="ECO:0000313" key="10">
    <source>
        <dbReference type="Proteomes" id="UP000037688"/>
    </source>
</evidence>
<keyword evidence="4 6" id="KW-1133">Transmembrane helix</keyword>
<dbReference type="AlphaFoldDB" id="A0A0N0C2T5"/>
<comment type="similarity">
    <text evidence="2">Belongs to the membrane fusion protein (MFP) (TC 8.A.1) family.</text>
</comment>
<dbReference type="PANTHER" id="PTHR30386:SF26">
    <property type="entry name" value="TRANSPORT PROTEIN COMB"/>
    <property type="match status" value="1"/>
</dbReference>
<evidence type="ECO:0000259" key="7">
    <source>
        <dbReference type="Pfam" id="PF25990"/>
    </source>
</evidence>
<keyword evidence="3 6" id="KW-0812">Transmembrane</keyword>
<dbReference type="GO" id="GO:0055085">
    <property type="term" value="P:transmembrane transport"/>
    <property type="evidence" value="ECO:0007669"/>
    <property type="project" value="InterPro"/>
</dbReference>
<dbReference type="InterPro" id="IPR050739">
    <property type="entry name" value="MFP"/>
</dbReference>
<dbReference type="PATRIC" id="fig|1705561.3.peg.5656"/>
<dbReference type="Pfam" id="PF25990">
    <property type="entry name" value="Beta-barrel_YknX"/>
    <property type="match status" value="1"/>
</dbReference>
<name>A0A0N0C2T5_9BACL</name>
<feature type="domain" description="YhbJ barrel-sandwich hybrid" evidence="8">
    <location>
        <begin position="47"/>
        <end position="115"/>
    </location>
</feature>
<dbReference type="PANTHER" id="PTHR30386">
    <property type="entry name" value="MEMBRANE FUSION SUBUNIT OF EMRAB-TOLC MULTIDRUG EFFLUX PUMP"/>
    <property type="match status" value="1"/>
</dbReference>
<reference evidence="9 10" key="1">
    <citation type="submission" date="2015-08" db="EMBL/GenBank/DDBJ databases">
        <title>Draft genome sequence of cellulolytic and xylanolytic Paenibacillus sp. A59, isolated from a decaying forest soil from Patagonia, Argentina.</title>
        <authorList>
            <person name="Ghio S."/>
            <person name="Caceres A.M."/>
            <person name="Talia P."/>
            <person name="Grasso D."/>
            <person name="Campos E."/>
        </authorList>
    </citation>
    <scope>NUCLEOTIDE SEQUENCE [LARGE SCALE GENOMIC DNA]</scope>
    <source>
        <strain evidence="9 10">A59</strain>
    </source>
</reference>
<evidence type="ECO:0000256" key="2">
    <source>
        <dbReference type="ARBA" id="ARBA00009477"/>
    </source>
</evidence>
<dbReference type="RefSeq" id="WP_053783698.1">
    <property type="nucleotide sequence ID" value="NZ_LITU01000081.1"/>
</dbReference>
<proteinExistence type="inferred from homology"/>
<dbReference type="InterPro" id="IPR011053">
    <property type="entry name" value="Single_hybrid_motif"/>
</dbReference>
<evidence type="ECO:0000256" key="1">
    <source>
        <dbReference type="ARBA" id="ARBA00004167"/>
    </source>
</evidence>
<keyword evidence="5 6" id="KW-0472">Membrane</keyword>
<gene>
    <name evidence="9" type="ORF">AMS66_26895</name>
</gene>
<dbReference type="InterPro" id="IPR058636">
    <property type="entry name" value="Beta-barrel_YknX"/>
</dbReference>
<dbReference type="GeneID" id="97131061"/>
<feature type="transmembrane region" description="Helical" evidence="6">
    <location>
        <begin position="6"/>
        <end position="27"/>
    </location>
</feature>
<feature type="domain" description="YknX-like beta-barrel" evidence="7">
    <location>
        <begin position="120"/>
        <end position="207"/>
    </location>
</feature>
<comment type="caution">
    <text evidence="9">The sequence shown here is derived from an EMBL/GenBank/DDBJ whole genome shotgun (WGS) entry which is preliminary data.</text>
</comment>
<comment type="subcellular location">
    <subcellularLocation>
        <location evidence="1">Membrane</location>
        <topology evidence="1">Single-pass membrane protein</topology>
    </subcellularLocation>
</comment>
<dbReference type="OrthoDB" id="9811754at2"/>
<evidence type="ECO:0000256" key="6">
    <source>
        <dbReference type="SAM" id="Phobius"/>
    </source>
</evidence>
<evidence type="ECO:0000256" key="4">
    <source>
        <dbReference type="ARBA" id="ARBA00022989"/>
    </source>
</evidence>
<evidence type="ECO:0000313" key="9">
    <source>
        <dbReference type="EMBL" id="KOY13351.1"/>
    </source>
</evidence>
<evidence type="ECO:0000259" key="8">
    <source>
        <dbReference type="Pfam" id="PF25997"/>
    </source>
</evidence>
<dbReference type="InterPro" id="IPR058635">
    <property type="entry name" value="BSH_YhbJ"/>
</dbReference>
<dbReference type="EMBL" id="LITU01000081">
    <property type="protein sequence ID" value="KOY13351.1"/>
    <property type="molecule type" value="Genomic_DNA"/>
</dbReference>
<dbReference type="GO" id="GO:0016020">
    <property type="term" value="C:membrane"/>
    <property type="evidence" value="ECO:0007669"/>
    <property type="project" value="UniProtKB-SubCell"/>
</dbReference>
<evidence type="ECO:0000256" key="5">
    <source>
        <dbReference type="ARBA" id="ARBA00023136"/>
    </source>
</evidence>
<dbReference type="Pfam" id="PF25997">
    <property type="entry name" value="BSH_YhbJ"/>
    <property type="match status" value="1"/>
</dbReference>
<dbReference type="SUPFAM" id="SSF51230">
    <property type="entry name" value="Single hybrid motif"/>
    <property type="match status" value="1"/>
</dbReference>
<dbReference type="Proteomes" id="UP000037688">
    <property type="component" value="Unassembled WGS sequence"/>
</dbReference>